<dbReference type="FunFam" id="1.10.287.10:FF:000023">
    <property type="entry name" value="Ataxin 3 variant ref"/>
    <property type="match status" value="1"/>
</dbReference>
<dbReference type="GO" id="GO:0006508">
    <property type="term" value="P:proteolysis"/>
    <property type="evidence" value="ECO:0007669"/>
    <property type="project" value="UniProtKB-KW"/>
</dbReference>
<gene>
    <name evidence="15" type="ORF">ALC56_03076</name>
</gene>
<keyword evidence="13" id="KW-0472">Membrane</keyword>
<dbReference type="InterPro" id="IPR033865">
    <property type="entry name" value="Ataxin-3"/>
</dbReference>
<organism evidence="15 16">
    <name type="scientific">Trachymyrmex septentrionalis</name>
    <dbReference type="NCBI Taxonomy" id="34720"/>
    <lineage>
        <taxon>Eukaryota</taxon>
        <taxon>Metazoa</taxon>
        <taxon>Ecdysozoa</taxon>
        <taxon>Arthropoda</taxon>
        <taxon>Hexapoda</taxon>
        <taxon>Insecta</taxon>
        <taxon>Pterygota</taxon>
        <taxon>Neoptera</taxon>
        <taxon>Endopterygota</taxon>
        <taxon>Hymenoptera</taxon>
        <taxon>Apocrita</taxon>
        <taxon>Aculeata</taxon>
        <taxon>Formicoidea</taxon>
        <taxon>Formicidae</taxon>
        <taxon>Myrmicinae</taxon>
        <taxon>Trachymyrmex</taxon>
    </lineage>
</organism>
<dbReference type="SMART" id="SM00726">
    <property type="entry name" value="UIM"/>
    <property type="match status" value="2"/>
</dbReference>
<dbReference type="EMBL" id="KQ981340">
    <property type="protein sequence ID" value="KYN42530.1"/>
    <property type="molecule type" value="Genomic_DNA"/>
</dbReference>
<keyword evidence="9" id="KW-0804">Transcription</keyword>
<keyword evidence="16" id="KW-1185">Reference proteome</keyword>
<feature type="non-terminal residue" evidence="15">
    <location>
        <position position="1"/>
    </location>
</feature>
<evidence type="ECO:0000256" key="7">
    <source>
        <dbReference type="ARBA" id="ARBA00022807"/>
    </source>
</evidence>
<dbReference type="GO" id="GO:0005634">
    <property type="term" value="C:nucleus"/>
    <property type="evidence" value="ECO:0007669"/>
    <property type="project" value="UniProtKB-SubCell"/>
</dbReference>
<evidence type="ECO:0000256" key="12">
    <source>
        <dbReference type="PROSITE-ProRule" id="PRU00331"/>
    </source>
</evidence>
<dbReference type="PROSITE" id="PS50957">
    <property type="entry name" value="JOSEPHIN"/>
    <property type="match status" value="1"/>
</dbReference>
<accession>A0A195FPL3</accession>
<dbReference type="EC" id="3.4.19.12" evidence="3"/>
<comment type="subcellular location">
    <subcellularLocation>
        <location evidence="2">Nucleus</location>
    </subcellularLocation>
</comment>
<keyword evidence="4" id="KW-0645">Protease</keyword>
<dbReference type="InterPro" id="IPR006155">
    <property type="entry name" value="Josephin"/>
</dbReference>
<dbReference type="InterPro" id="IPR003903">
    <property type="entry name" value="UIM_dom"/>
</dbReference>
<dbReference type="GO" id="GO:0016579">
    <property type="term" value="P:protein deubiquitination"/>
    <property type="evidence" value="ECO:0007669"/>
    <property type="project" value="InterPro"/>
</dbReference>
<name>A0A195FPL3_9HYME</name>
<dbReference type="PANTHER" id="PTHR14159">
    <property type="entry name" value="ATAXIN-3-RELATED"/>
    <property type="match status" value="1"/>
</dbReference>
<dbReference type="AlphaFoldDB" id="A0A195FPL3"/>
<evidence type="ECO:0000256" key="6">
    <source>
        <dbReference type="ARBA" id="ARBA00022801"/>
    </source>
</evidence>
<dbReference type="PROSITE" id="PS50330">
    <property type="entry name" value="UIM"/>
    <property type="match status" value="2"/>
</dbReference>
<feature type="transmembrane region" description="Helical" evidence="13">
    <location>
        <begin position="98"/>
        <end position="123"/>
    </location>
</feature>
<dbReference type="GO" id="GO:0004843">
    <property type="term" value="F:cysteine-type deubiquitinase activity"/>
    <property type="evidence" value="ECO:0007669"/>
    <property type="project" value="UniProtKB-EC"/>
</dbReference>
<evidence type="ECO:0000256" key="5">
    <source>
        <dbReference type="ARBA" id="ARBA00022786"/>
    </source>
</evidence>
<feature type="active site" description="Proton acceptor" evidence="11">
    <location>
        <position position="239"/>
    </location>
</feature>
<feature type="active site" description="Nucleophile" evidence="11">
    <location>
        <position position="131"/>
    </location>
</feature>
<dbReference type="Gene3D" id="1.10.287.10">
    <property type="entry name" value="S15/NS1, RNA-binding"/>
    <property type="match status" value="1"/>
</dbReference>
<evidence type="ECO:0000259" key="14">
    <source>
        <dbReference type="PROSITE" id="PS50957"/>
    </source>
</evidence>
<evidence type="ECO:0000256" key="2">
    <source>
        <dbReference type="ARBA" id="ARBA00004123"/>
    </source>
</evidence>
<evidence type="ECO:0000256" key="9">
    <source>
        <dbReference type="ARBA" id="ARBA00023163"/>
    </source>
</evidence>
<dbReference type="Proteomes" id="UP000078541">
    <property type="component" value="Unassembled WGS sequence"/>
</dbReference>
<feature type="transmembrane region" description="Helical" evidence="13">
    <location>
        <begin position="67"/>
        <end position="86"/>
    </location>
</feature>
<sequence length="487" mass="54947">IERQILGGSLKFLPFTVHHFKNIKSLKFTLFKRGLMGICLFNPLTDAFALGVLLVDPAVSSLGFLRGPIACKALLILLAWDLLFLHDSLQHVKVIPVLVLRVFYVQFYLNLPKILIVLLHLVLLHQEGYLCAQHCLNALLQGPYFNAVDLANFGHQMDEEERIRMAESGVDSEDYKLFLEQPSGNMDDSGYFSVQVISSALKVWGLELIPYNSTTEPTALLAQNDPSRMRAYICNYKGHWFTIRKLASQWFNLNSMLSGPQLISDTYLTMYLAQLLQEGYSIFIVIGTLPQCPAEDVLLKNPIVATKSNPNSESKITSKGNRLGTKLEDEILKTALAMGEVKVPQSSSASRNVSSLLHKPGLSTDEPRERIIPIRVESREEKSDEEEDENMQLARALQMSLQNDEDDVDKTLKLRLDLHTDDKTTHLTDLVNDTDEDDELRRALQLSLECVTAPPTPDPEDLRWRRLNHFGIYARTSNNEAPAKLNT</sequence>
<keyword evidence="13" id="KW-0812">Transmembrane</keyword>
<evidence type="ECO:0000256" key="10">
    <source>
        <dbReference type="ARBA" id="ARBA00023242"/>
    </source>
</evidence>
<keyword evidence="6 12" id="KW-0378">Hydrolase</keyword>
<reference evidence="15 16" key="1">
    <citation type="submission" date="2016-03" db="EMBL/GenBank/DDBJ databases">
        <title>Trachymyrmex septentrionalis WGS genome.</title>
        <authorList>
            <person name="Nygaard S."/>
            <person name="Hu H."/>
            <person name="Boomsma J."/>
            <person name="Zhang G."/>
        </authorList>
    </citation>
    <scope>NUCLEOTIDE SEQUENCE [LARGE SCALE GENOMIC DNA]</scope>
    <source>
        <strain evidence="15">Tsep2-gDNA-1</strain>
        <tissue evidence="15">Whole body</tissue>
    </source>
</reference>
<evidence type="ECO:0000256" key="3">
    <source>
        <dbReference type="ARBA" id="ARBA00012759"/>
    </source>
</evidence>
<feature type="active site" evidence="11 12">
    <location>
        <position position="254"/>
    </location>
</feature>
<dbReference type="PRINTS" id="PR01233">
    <property type="entry name" value="JOSEPHIN"/>
</dbReference>
<evidence type="ECO:0000256" key="11">
    <source>
        <dbReference type="PIRSR" id="PIRSR633865-1"/>
    </source>
</evidence>
<dbReference type="PANTHER" id="PTHR14159:SF0">
    <property type="entry name" value="ATAXIN-3-RELATED"/>
    <property type="match status" value="1"/>
</dbReference>
<evidence type="ECO:0000313" key="16">
    <source>
        <dbReference type="Proteomes" id="UP000078541"/>
    </source>
</evidence>
<keyword evidence="5" id="KW-0833">Ubl conjugation pathway</keyword>
<evidence type="ECO:0000256" key="13">
    <source>
        <dbReference type="SAM" id="Phobius"/>
    </source>
</evidence>
<comment type="catalytic activity">
    <reaction evidence="1">
        <text>Thiol-dependent hydrolysis of ester, thioester, amide, peptide and isopeptide bonds formed by the C-terminal Gly of ubiquitin (a 76-residue protein attached to proteins as an intracellular targeting signal).</text>
        <dbReference type="EC" id="3.4.19.12"/>
    </reaction>
</comment>
<dbReference type="STRING" id="34720.A0A195FPL3"/>
<evidence type="ECO:0000256" key="1">
    <source>
        <dbReference type="ARBA" id="ARBA00000707"/>
    </source>
</evidence>
<feature type="transmembrane region" description="Helical" evidence="13">
    <location>
        <begin position="34"/>
        <end position="55"/>
    </location>
</feature>
<keyword evidence="8" id="KW-0805">Transcription regulation</keyword>
<evidence type="ECO:0000256" key="8">
    <source>
        <dbReference type="ARBA" id="ARBA00023015"/>
    </source>
</evidence>
<keyword evidence="7" id="KW-0788">Thiol protease</keyword>
<dbReference type="FunFam" id="3.90.70.40:FF:000005">
    <property type="entry name" value="Ataxin 3"/>
    <property type="match status" value="1"/>
</dbReference>
<protein>
    <recommendedName>
        <fullName evidence="3">ubiquitinyl hydrolase 1</fullName>
        <ecNumber evidence="3">3.4.19.12</ecNumber>
    </recommendedName>
</protein>
<keyword evidence="10" id="KW-0539">Nucleus</keyword>
<dbReference type="Gene3D" id="3.90.70.40">
    <property type="match status" value="1"/>
</dbReference>
<proteinExistence type="predicted"/>
<dbReference type="SMART" id="SM01246">
    <property type="entry name" value="Josephin"/>
    <property type="match status" value="1"/>
</dbReference>
<evidence type="ECO:0000313" key="15">
    <source>
        <dbReference type="EMBL" id="KYN42530.1"/>
    </source>
</evidence>
<evidence type="ECO:0000256" key="4">
    <source>
        <dbReference type="ARBA" id="ARBA00022670"/>
    </source>
</evidence>
<keyword evidence="13" id="KW-1133">Transmembrane helix</keyword>
<feature type="active site" evidence="12">
    <location>
        <position position="131"/>
    </location>
</feature>
<feature type="active site" evidence="12">
    <location>
        <position position="239"/>
    </location>
</feature>
<feature type="domain" description="Josephin" evidence="14">
    <location>
        <begin position="118"/>
        <end position="300"/>
    </location>
</feature>
<dbReference type="Pfam" id="PF02099">
    <property type="entry name" value="Josephin"/>
    <property type="match status" value="1"/>
</dbReference>